<sequence length="614" mass="68026">MDYVQNMDRDFEADNLSMFIDWNDDQFQPTFLQTDIPLTGLEDANLMEHFNSQTQLHPLPPTVVVESMTEIRDPISSSAEALTFVPNPLPPLVPNTPLLNAPQINNPLSSAENGAVPSLQSQDITLAGYLNQLSELQNANSVGHQSIPHHDEQNSTNQLSIPNTIVNNNYNVININQSSSYPALVHQTPTNSERAHSTGAFASPTGSTPEQFQFSASDVYGAQYFPNYTQSLQPFPPGQNHIDNASELQQMQNLHSQDSRMSVYPTCPRSEPFSNLQPGLVTMPPNPFQPGYRSILSDPAAPSGSSVIYDQNSILFATSSNSFASGSSVLPMYPQLHQHQHPHVMMPYDQGQQSGSSMPQWSQIGEYNQRMATHNLQRQTSTSSQTLISRFLGHSSAWTTEGTNSRVPNSRDAGIAPILRLQPEATVLPNEVHISHDIGTSSARNQPSDAIQRILNMNPSRMVSRNIPSITTDQSGSMPTERIPYVPPRRGRPPKRRDPIESYSQRAKVSSETGRPGSSSTSQRPQRTPNSMVVNTNSNALLSNPPSAPRNFDNAIYDLEFERQGQPLDPHLRFFKPPPGNYNLRTDVLSLLKQSAKYRKFSTVAKWIISTHVL</sequence>
<reference evidence="2 3" key="1">
    <citation type="submission" date="2024-01" db="EMBL/GenBank/DDBJ databases">
        <title>The genomes of 5 underutilized Papilionoideae crops provide insights into root nodulation and disease resistanc.</title>
        <authorList>
            <person name="Jiang F."/>
        </authorList>
    </citation>
    <scope>NUCLEOTIDE SEQUENCE [LARGE SCALE GENOMIC DNA]</scope>
    <source>
        <strain evidence="2">JINMINGXINNONG_FW02</strain>
        <tissue evidence="2">Leaves</tissue>
    </source>
</reference>
<keyword evidence="3" id="KW-1185">Reference proteome</keyword>
<organism evidence="2 3">
    <name type="scientific">Phaseolus coccineus</name>
    <name type="common">Scarlet runner bean</name>
    <name type="synonym">Phaseolus multiflorus</name>
    <dbReference type="NCBI Taxonomy" id="3886"/>
    <lineage>
        <taxon>Eukaryota</taxon>
        <taxon>Viridiplantae</taxon>
        <taxon>Streptophyta</taxon>
        <taxon>Embryophyta</taxon>
        <taxon>Tracheophyta</taxon>
        <taxon>Spermatophyta</taxon>
        <taxon>Magnoliopsida</taxon>
        <taxon>eudicotyledons</taxon>
        <taxon>Gunneridae</taxon>
        <taxon>Pentapetalae</taxon>
        <taxon>rosids</taxon>
        <taxon>fabids</taxon>
        <taxon>Fabales</taxon>
        <taxon>Fabaceae</taxon>
        <taxon>Papilionoideae</taxon>
        <taxon>50 kb inversion clade</taxon>
        <taxon>NPAAA clade</taxon>
        <taxon>indigoferoid/millettioid clade</taxon>
        <taxon>Phaseoleae</taxon>
        <taxon>Phaseolus</taxon>
    </lineage>
</organism>
<accession>A0AAN9QWK0</accession>
<feature type="compositionally biased region" description="Polar residues" evidence="1">
    <location>
        <begin position="457"/>
        <end position="478"/>
    </location>
</feature>
<evidence type="ECO:0000313" key="3">
    <source>
        <dbReference type="Proteomes" id="UP001374584"/>
    </source>
</evidence>
<gene>
    <name evidence="2" type="ORF">VNO80_18544</name>
</gene>
<evidence type="ECO:0000256" key="1">
    <source>
        <dbReference type="SAM" id="MobiDB-lite"/>
    </source>
</evidence>
<dbReference type="EMBL" id="JAYMYR010000007">
    <property type="protein sequence ID" value="KAK7353105.1"/>
    <property type="molecule type" value="Genomic_DNA"/>
</dbReference>
<dbReference type="AlphaFoldDB" id="A0AAN9QWK0"/>
<evidence type="ECO:0000313" key="2">
    <source>
        <dbReference type="EMBL" id="KAK7353105.1"/>
    </source>
</evidence>
<proteinExistence type="predicted"/>
<comment type="caution">
    <text evidence="2">The sequence shown here is derived from an EMBL/GenBank/DDBJ whole genome shotgun (WGS) entry which is preliminary data.</text>
</comment>
<feature type="compositionally biased region" description="Polar residues" evidence="1">
    <location>
        <begin position="502"/>
        <end position="545"/>
    </location>
</feature>
<name>A0AAN9QWK0_PHACN</name>
<dbReference type="Proteomes" id="UP001374584">
    <property type="component" value="Unassembled WGS sequence"/>
</dbReference>
<feature type="region of interest" description="Disordered" evidence="1">
    <location>
        <begin position="457"/>
        <end position="549"/>
    </location>
</feature>
<protein>
    <submittedName>
        <fullName evidence="2">Uncharacterized protein</fullName>
    </submittedName>
</protein>